<dbReference type="STRING" id="1278311.GCA_000428705_00925"/>
<proteinExistence type="predicted"/>
<keyword evidence="1" id="KW-0812">Transmembrane</keyword>
<evidence type="ECO:0000313" key="2">
    <source>
        <dbReference type="EMBL" id="VEU80358.1"/>
    </source>
</evidence>
<dbReference type="OrthoDB" id="383862at2"/>
<dbReference type="Gene3D" id="2.60.40.10">
    <property type="entry name" value="Immunoglobulins"/>
    <property type="match status" value="3"/>
</dbReference>
<reference evidence="2 3" key="1">
    <citation type="submission" date="2019-01" db="EMBL/GenBank/DDBJ databases">
        <authorList>
            <consortium name="Pathogen Informatics"/>
        </authorList>
    </citation>
    <scope>NUCLEOTIDE SEQUENCE [LARGE SCALE GENOMIC DNA]</scope>
    <source>
        <strain evidence="2 3">NCTC10138</strain>
    </source>
</reference>
<dbReference type="EMBL" id="LR215048">
    <property type="protein sequence ID" value="VEU80358.1"/>
    <property type="molecule type" value="Genomic_DNA"/>
</dbReference>
<keyword evidence="1" id="KW-1133">Transmembrane helix</keyword>
<name>A0A449BD53_HAPAX</name>
<evidence type="ECO:0000256" key="1">
    <source>
        <dbReference type="SAM" id="Phobius"/>
    </source>
</evidence>
<dbReference type="Proteomes" id="UP000289841">
    <property type="component" value="Chromosome"/>
</dbReference>
<protein>
    <submittedName>
        <fullName evidence="2">Bacterial Ig-like domain (Group 3)</fullName>
    </submittedName>
</protein>
<accession>A0A449BD53</accession>
<organism evidence="2 3">
    <name type="scientific">Haploplasma axanthum</name>
    <name type="common">Acholeplasma axanthum</name>
    <dbReference type="NCBI Taxonomy" id="29552"/>
    <lineage>
        <taxon>Bacteria</taxon>
        <taxon>Bacillati</taxon>
        <taxon>Mycoplasmatota</taxon>
        <taxon>Mollicutes</taxon>
        <taxon>Acholeplasmatales</taxon>
        <taxon>Acholeplasmataceae</taxon>
        <taxon>Haploplasma</taxon>
    </lineage>
</organism>
<keyword evidence="1" id="KW-0472">Membrane</keyword>
<dbReference type="KEGG" id="aaxa:NCTC10138_00727"/>
<keyword evidence="3" id="KW-1185">Reference proteome</keyword>
<sequence length="698" mass="82606">MQIIMTVLNILSMYKVVWKNTVIDIPLNDNIYDYVDYPEASLYDLNDFLVSTDYYYEKGVNRTSLSVVNSKHVKSFRIIYRVTYSELDISFDEEIIFNIIDNKPPEIIKIPEIVMPVKTKLLTEKEIVSGLIYKDNYYKTEELTVKVLNLNHVNINKPGDYEIIYEIMDPSYNVTRITKVYKIISKEHPEIKQEKDLVITVNTSFNHHNYFKYTDVYDTNLVIIVDDSNVNYEILGEYPLFITAINNSELSTLFKTKVTIIDDVKPILIVDTNKVIEVNEYERKDLKNFVTYVSDNYDLLTKDDIQVFEDVDLSKIGKYEVIYKIVDKSNNEISKKMILEVKDLKKPTIKLKKNLEIDVFDSNIFWNNYFEITDNYDEYDDLTIKFDISNINFKKIGIYTLGLTVTDSSKNKRIEYFDVIIQDMIPPEIVQKNEIIITDFTYKDNDFYKSFFEITDNYDDSTDIILEIKTNIDYFKTGVTTCEFIFKDKSNNQKLIKADVYIIDNEIPIINLYQDEYYYFVGDQIPNLRELIKEYKDNYTIKDKLEIEIKSSIDYEKIGKYQVDFILKDEAYNETIKTMNFYVDKRKNIKIDFTNITMNKNDYWSPLDGIIIGEDVVRYEYYPKVIDTTKVGKNEIKYIGYDIRGNYTEIIQIIEIVDENNKNKINIYIQVIITITGLIMIIYIYVQSRKKTINFDKI</sequence>
<dbReference type="AlphaFoldDB" id="A0A449BD53"/>
<evidence type="ECO:0000313" key="3">
    <source>
        <dbReference type="Proteomes" id="UP000289841"/>
    </source>
</evidence>
<gene>
    <name evidence="2" type="ORF">NCTC10138_00727</name>
</gene>
<dbReference type="RefSeq" id="WP_026390482.1">
    <property type="nucleotide sequence ID" value="NZ_LR215048.1"/>
</dbReference>
<feature type="transmembrane region" description="Helical" evidence="1">
    <location>
        <begin position="667"/>
        <end position="686"/>
    </location>
</feature>
<dbReference type="InterPro" id="IPR013783">
    <property type="entry name" value="Ig-like_fold"/>
</dbReference>